<organism evidence="2 3">
    <name type="scientific">Olea europaea subsp. europaea</name>
    <dbReference type="NCBI Taxonomy" id="158383"/>
    <lineage>
        <taxon>Eukaryota</taxon>
        <taxon>Viridiplantae</taxon>
        <taxon>Streptophyta</taxon>
        <taxon>Embryophyta</taxon>
        <taxon>Tracheophyta</taxon>
        <taxon>Spermatophyta</taxon>
        <taxon>Magnoliopsida</taxon>
        <taxon>eudicotyledons</taxon>
        <taxon>Gunneridae</taxon>
        <taxon>Pentapetalae</taxon>
        <taxon>asterids</taxon>
        <taxon>lamiids</taxon>
        <taxon>Lamiales</taxon>
        <taxon>Oleaceae</taxon>
        <taxon>Oleeae</taxon>
        <taxon>Olea</taxon>
    </lineage>
</organism>
<reference evidence="2 3" key="1">
    <citation type="submission" date="2019-12" db="EMBL/GenBank/DDBJ databases">
        <authorList>
            <person name="Alioto T."/>
            <person name="Alioto T."/>
            <person name="Gomez Garrido J."/>
        </authorList>
    </citation>
    <scope>NUCLEOTIDE SEQUENCE [LARGE SCALE GENOMIC DNA]</scope>
</reference>
<feature type="non-terminal residue" evidence="2">
    <location>
        <position position="65"/>
    </location>
</feature>
<dbReference type="Gramene" id="OE9A027026T1">
    <property type="protein sequence ID" value="OE9A027026C1"/>
    <property type="gene ID" value="OE9A027026"/>
</dbReference>
<proteinExistence type="predicted"/>
<dbReference type="Gene3D" id="1.25.40.10">
    <property type="entry name" value="Tetratricopeptide repeat domain"/>
    <property type="match status" value="1"/>
</dbReference>
<evidence type="ECO:0000313" key="2">
    <source>
        <dbReference type="EMBL" id="CAA2976232.1"/>
    </source>
</evidence>
<comment type="caution">
    <text evidence="2">The sequence shown here is derived from an EMBL/GenBank/DDBJ whole genome shotgun (WGS) entry which is preliminary data.</text>
</comment>
<dbReference type="NCBIfam" id="TIGR00756">
    <property type="entry name" value="PPR"/>
    <property type="match status" value="1"/>
</dbReference>
<dbReference type="InterPro" id="IPR011990">
    <property type="entry name" value="TPR-like_helical_dom_sf"/>
</dbReference>
<dbReference type="AlphaFoldDB" id="A0A8S0RAD7"/>
<protein>
    <submittedName>
        <fullName evidence="2">Pentatricopeptide repeat-containing At3g47840</fullName>
    </submittedName>
</protein>
<evidence type="ECO:0000313" key="3">
    <source>
        <dbReference type="Proteomes" id="UP000594638"/>
    </source>
</evidence>
<accession>A0A8S0RAD7</accession>
<dbReference type="EMBL" id="CACTIH010002383">
    <property type="protein sequence ID" value="CAA2976232.1"/>
    <property type="molecule type" value="Genomic_DNA"/>
</dbReference>
<sequence length="65" mass="7407">DGYMIYDITSYIQMGQEKEGIDAFLQMRESNVCPNEYTYVAVISGVANVARLDWGNQMHAHVLHI</sequence>
<gene>
    <name evidence="2" type="ORF">OLEA9_A027026</name>
</gene>
<dbReference type="InterPro" id="IPR002885">
    <property type="entry name" value="PPR_rpt"/>
</dbReference>
<keyword evidence="3" id="KW-1185">Reference proteome</keyword>
<dbReference type="Proteomes" id="UP000594638">
    <property type="component" value="Unassembled WGS sequence"/>
</dbReference>
<keyword evidence="1" id="KW-0677">Repeat</keyword>
<evidence type="ECO:0000256" key="1">
    <source>
        <dbReference type="ARBA" id="ARBA00022737"/>
    </source>
</evidence>
<name>A0A8S0RAD7_OLEEU</name>
<feature type="non-terminal residue" evidence="2">
    <location>
        <position position="1"/>
    </location>
</feature>
<dbReference type="OrthoDB" id="185373at2759"/>